<protein>
    <recommendedName>
        <fullName evidence="4">DUF3566 domain-containing protein</fullName>
    </recommendedName>
</protein>
<feature type="transmembrane region" description="Helical" evidence="1">
    <location>
        <begin position="49"/>
        <end position="77"/>
    </location>
</feature>
<sequence>MTKKEIKKFSYGSVAKVTVYFAIIPAIMYWLLSMIGIVGTFSMGDGMGALVAIGSLLGIVIFVGIYVLVALLSALIYNLFAGKFGGLVITVKETEE</sequence>
<accession>A0A1M5QHN9</accession>
<keyword evidence="1" id="KW-0812">Transmembrane</keyword>
<evidence type="ECO:0000313" key="3">
    <source>
        <dbReference type="Proteomes" id="UP000184079"/>
    </source>
</evidence>
<dbReference type="AlphaFoldDB" id="A0A1M5QHN9"/>
<keyword evidence="3" id="KW-1185">Reference proteome</keyword>
<dbReference type="RefSeq" id="WP_073006465.1">
    <property type="nucleotide sequence ID" value="NZ_FQXD01000004.1"/>
</dbReference>
<dbReference type="EMBL" id="FQXD01000004">
    <property type="protein sequence ID" value="SHH13319.1"/>
    <property type="molecule type" value="Genomic_DNA"/>
</dbReference>
<evidence type="ECO:0000313" key="2">
    <source>
        <dbReference type="EMBL" id="SHH13319.1"/>
    </source>
</evidence>
<keyword evidence="1" id="KW-1133">Transmembrane helix</keyword>
<dbReference type="Proteomes" id="UP000184079">
    <property type="component" value="Unassembled WGS sequence"/>
</dbReference>
<name>A0A1M5QHN9_9BACI</name>
<evidence type="ECO:0008006" key="4">
    <source>
        <dbReference type="Google" id="ProtNLM"/>
    </source>
</evidence>
<organism evidence="2 3">
    <name type="scientific">Virgibacillus chiguensis</name>
    <dbReference type="NCBI Taxonomy" id="411959"/>
    <lineage>
        <taxon>Bacteria</taxon>
        <taxon>Bacillati</taxon>
        <taxon>Bacillota</taxon>
        <taxon>Bacilli</taxon>
        <taxon>Bacillales</taxon>
        <taxon>Bacillaceae</taxon>
        <taxon>Virgibacillus</taxon>
    </lineage>
</organism>
<evidence type="ECO:0000256" key="1">
    <source>
        <dbReference type="SAM" id="Phobius"/>
    </source>
</evidence>
<feature type="transmembrane region" description="Helical" evidence="1">
    <location>
        <begin position="20"/>
        <end position="43"/>
    </location>
</feature>
<keyword evidence="1" id="KW-0472">Membrane</keyword>
<reference evidence="3" key="1">
    <citation type="submission" date="2016-11" db="EMBL/GenBank/DDBJ databases">
        <authorList>
            <person name="Varghese N."/>
            <person name="Submissions S."/>
        </authorList>
    </citation>
    <scope>NUCLEOTIDE SEQUENCE [LARGE SCALE GENOMIC DNA]</scope>
    <source>
        <strain evidence="3">CGMCC 1.6496</strain>
    </source>
</reference>
<gene>
    <name evidence="2" type="ORF">SAMN05421807_104134</name>
</gene>
<dbReference type="OrthoDB" id="2935423at2"/>
<proteinExistence type="predicted"/>